<gene>
    <name evidence="2" type="ORF">ENP34_02820</name>
</gene>
<feature type="domain" description="Rhodanese" evidence="1">
    <location>
        <begin position="25"/>
        <end position="59"/>
    </location>
</feature>
<name>A0A831TAP4_9BACT</name>
<dbReference type="SUPFAM" id="SSF52821">
    <property type="entry name" value="Rhodanese/Cell cycle control phosphatase"/>
    <property type="match status" value="1"/>
</dbReference>
<dbReference type="AlphaFoldDB" id="A0A831TAP4"/>
<organism evidence="2">
    <name type="scientific">Thermorudis peleae</name>
    <dbReference type="NCBI Taxonomy" id="1382356"/>
    <lineage>
        <taxon>Bacteria</taxon>
        <taxon>Pseudomonadati</taxon>
        <taxon>Thermomicrobiota</taxon>
        <taxon>Thermomicrobia</taxon>
        <taxon>Thermomicrobia incertae sedis</taxon>
        <taxon>Thermorudis</taxon>
    </lineage>
</organism>
<sequence>MAAAIVILRQLRHRLALRAGTVSVSRFAARRAQQMGYASVFVMRAGIRGWQEASKPVERG</sequence>
<evidence type="ECO:0000313" key="2">
    <source>
        <dbReference type="EMBL" id="HEG90362.1"/>
    </source>
</evidence>
<evidence type="ECO:0000259" key="1">
    <source>
        <dbReference type="PROSITE" id="PS50206"/>
    </source>
</evidence>
<proteinExistence type="predicted"/>
<accession>A0A831TAP4</accession>
<dbReference type="EMBL" id="DSIY01000060">
    <property type="protein sequence ID" value="HEG90362.1"/>
    <property type="molecule type" value="Genomic_DNA"/>
</dbReference>
<reference evidence="2" key="1">
    <citation type="journal article" date="2020" name="mSystems">
        <title>Genome- and Community-Level Interaction Insights into Carbon Utilization and Element Cycling Functions of Hydrothermarchaeota in Hydrothermal Sediment.</title>
        <authorList>
            <person name="Zhou Z."/>
            <person name="Liu Y."/>
            <person name="Xu W."/>
            <person name="Pan J."/>
            <person name="Luo Z.H."/>
            <person name="Li M."/>
        </authorList>
    </citation>
    <scope>NUCLEOTIDE SEQUENCE [LARGE SCALE GENOMIC DNA]</scope>
    <source>
        <strain evidence="2">SpSt-210</strain>
    </source>
</reference>
<dbReference type="PROSITE" id="PS50206">
    <property type="entry name" value="RHODANESE_3"/>
    <property type="match status" value="1"/>
</dbReference>
<dbReference type="InterPro" id="IPR036873">
    <property type="entry name" value="Rhodanese-like_dom_sf"/>
</dbReference>
<protein>
    <recommendedName>
        <fullName evidence="1">Rhodanese domain-containing protein</fullName>
    </recommendedName>
</protein>
<comment type="caution">
    <text evidence="2">The sequence shown here is derived from an EMBL/GenBank/DDBJ whole genome shotgun (WGS) entry which is preliminary data.</text>
</comment>
<dbReference type="Gene3D" id="3.40.250.10">
    <property type="entry name" value="Rhodanese-like domain"/>
    <property type="match status" value="1"/>
</dbReference>
<dbReference type="InterPro" id="IPR001763">
    <property type="entry name" value="Rhodanese-like_dom"/>
</dbReference>